<accession>A0A917S4R1</accession>
<dbReference type="Gene3D" id="3.90.1200.10">
    <property type="match status" value="1"/>
</dbReference>
<dbReference type="AlphaFoldDB" id="A0A917S4R1"/>
<reference evidence="1" key="1">
    <citation type="journal article" date="2014" name="Int. J. Syst. Evol. Microbiol.">
        <title>Complete genome sequence of Corynebacterium casei LMG S-19264T (=DSM 44701T), isolated from a smear-ripened cheese.</title>
        <authorList>
            <consortium name="US DOE Joint Genome Institute (JGI-PGF)"/>
            <person name="Walter F."/>
            <person name="Albersmeier A."/>
            <person name="Kalinowski J."/>
            <person name="Ruckert C."/>
        </authorList>
    </citation>
    <scope>NUCLEOTIDE SEQUENCE</scope>
    <source>
        <strain evidence="1">JCM 15325</strain>
    </source>
</reference>
<dbReference type="GO" id="GO:0042601">
    <property type="term" value="C:endospore-forming forespore"/>
    <property type="evidence" value="ECO:0007669"/>
    <property type="project" value="TreeGrafter"/>
</dbReference>
<comment type="caution">
    <text evidence="1">The sequence shown here is derived from an EMBL/GenBank/DDBJ whole genome shotgun (WGS) entry which is preliminary data.</text>
</comment>
<sequence length="323" mass="37104">MTGTDWQAVAGREYRLQKEDTAHARFFFQPLHHFYHRNLEVLADMADYMALRMGVPVCRMFRNRENQYVTKVGGVPSVLMSLPDEKRYPSLSIGAALAEFHRRTALQDIQYFPESPVGGRVSEWINRMDALGKKYAEIQGKEHADFFEQSFLASFPYFTGCAENAIQLSVDTFIDHTDQEAAVIGHFRFSGLESLYPENPAFWVADDRSRDLAEWLRILAWTRSGADQEAAAERFLDDYEAHFPLTDQLTANLFGRLLFPLSFLECCERYFSGSDQQDRQLLEETIRANEEKAGACESMLTYLTKRYAHRFEAPEWLAAGGAR</sequence>
<dbReference type="PANTHER" id="PTHR39179:SF2">
    <property type="entry name" value="ENDOSPORE COAT-ASSOCIATED PROTEIN YUTH"/>
    <property type="match status" value="1"/>
</dbReference>
<dbReference type="PANTHER" id="PTHR39179">
    <property type="entry name" value="SPORE COAT PROTEIN I"/>
    <property type="match status" value="1"/>
</dbReference>
<keyword evidence="2" id="KW-1185">Reference proteome</keyword>
<organism evidence="1 2">
    <name type="scientific">Sporolactobacillus putidus</name>
    <dbReference type="NCBI Taxonomy" id="492735"/>
    <lineage>
        <taxon>Bacteria</taxon>
        <taxon>Bacillati</taxon>
        <taxon>Bacillota</taxon>
        <taxon>Bacilli</taxon>
        <taxon>Bacillales</taxon>
        <taxon>Sporolactobacillaceae</taxon>
        <taxon>Sporolactobacillus</taxon>
    </lineage>
</organism>
<proteinExistence type="predicted"/>
<dbReference type="EMBL" id="BMOK01000006">
    <property type="protein sequence ID" value="GGL53171.1"/>
    <property type="molecule type" value="Genomic_DNA"/>
</dbReference>
<keyword evidence="1" id="KW-0167">Capsid protein</keyword>
<evidence type="ECO:0000313" key="1">
    <source>
        <dbReference type="EMBL" id="GGL53171.1"/>
    </source>
</evidence>
<gene>
    <name evidence="1" type="ORF">GCM10007968_16530</name>
</gene>
<keyword evidence="1" id="KW-0946">Virion</keyword>
<dbReference type="InterPro" id="IPR047175">
    <property type="entry name" value="CotS-like"/>
</dbReference>
<evidence type="ECO:0000313" key="2">
    <source>
        <dbReference type="Proteomes" id="UP000654670"/>
    </source>
</evidence>
<dbReference type="SUPFAM" id="SSF56112">
    <property type="entry name" value="Protein kinase-like (PK-like)"/>
    <property type="match status" value="1"/>
</dbReference>
<dbReference type="Proteomes" id="UP000654670">
    <property type="component" value="Unassembled WGS sequence"/>
</dbReference>
<dbReference type="RefSeq" id="WP_188802636.1">
    <property type="nucleotide sequence ID" value="NZ_BMOK01000006.1"/>
</dbReference>
<protein>
    <submittedName>
        <fullName evidence="1">Spore coat protein YutH</fullName>
    </submittedName>
</protein>
<dbReference type="InterPro" id="IPR011009">
    <property type="entry name" value="Kinase-like_dom_sf"/>
</dbReference>
<reference evidence="1" key="2">
    <citation type="submission" date="2020-09" db="EMBL/GenBank/DDBJ databases">
        <authorList>
            <person name="Sun Q."/>
            <person name="Ohkuma M."/>
        </authorList>
    </citation>
    <scope>NUCLEOTIDE SEQUENCE</scope>
    <source>
        <strain evidence="1">JCM 15325</strain>
    </source>
</reference>
<name>A0A917S4R1_9BACL</name>